<comment type="caution">
    <text evidence="3">The sequence shown here is derived from an EMBL/GenBank/DDBJ whole genome shotgun (WGS) entry which is preliminary data.</text>
</comment>
<dbReference type="Pfam" id="PF20178">
    <property type="entry name" value="ToxA_N"/>
    <property type="match status" value="1"/>
</dbReference>
<dbReference type="Proteomes" id="UP000438196">
    <property type="component" value="Unassembled WGS sequence"/>
</dbReference>
<dbReference type="EMBL" id="WNNK01000022">
    <property type="protein sequence ID" value="MUF07142.1"/>
    <property type="molecule type" value="Genomic_DNA"/>
</dbReference>
<reference evidence="3 4" key="1">
    <citation type="submission" date="2019-11" db="EMBL/GenBank/DDBJ databases">
        <title>Pseudomonas karstica sp. nov. and Pseudomonas spelaei sp. nov. from karst caves.</title>
        <authorList>
            <person name="Zeman M."/>
        </authorList>
    </citation>
    <scope>NUCLEOTIDE SEQUENCE [LARGE SCALE GENOMIC DNA]</scope>
    <source>
        <strain evidence="3 4">CCM 7893</strain>
    </source>
</reference>
<dbReference type="RefSeq" id="WP_155585297.1">
    <property type="nucleotide sequence ID" value="NZ_JBHSTH010000022.1"/>
</dbReference>
<sequence length="793" mass="87381">MTTPIGNFPVSRNSIAPPSGGLLNGHFIPSISLSRSAPVAPWSVPGDTYTLKTVKETFSDSIVRDLNSGAMKPEIKELVDAVLYPEKSTTHKVQVKTFAVDGIQANDLIVVQRVPSNPNGLNIVLYMPDQQGASFHGFKNTEDMNTWLKETAADPERLDNFALHFTGVSPERANRVKEVMTRFKDNDSNAIVGPYALEGDDIFTRLDKKTTVPPAPVNGLTDLQWERESPEGRSLYSGRRADGEKVFYEYDAYGNLLGKTRQDDFYFAKNGLASHELPSPITHQQFKLKVSDVTLDNVGANDVRGFYKEFIKHLEHPAYGMSDALHVFGIGKDAADTVERYLDNPVGAALVDLNKDNQIGKVFGVDKQTMDADLKGVGDFAQGFIPVYGQARMLGALTAKALKNEPLTQEETRNLADALALKPGSPARKNLDVSGSRPSIKQMQIDREQPRVAPPHPENPTQVPVPTGPEQTPEVLPGSINYPGMKQVEFQGKKYFVADNPDAGDGEHYLLRIPDPKDPAKLVSSSIVAKPNEAGGWERRGVRGGGDEPQPSSSTGASAHATAPFKGVPIKEATDIGLAYQKPAEPEQIFELKRNPDGRYTLTSQDPTDNQPFIYKEGQALAYVVRADEPETIYVGSLNKSLTPDGKPYRFSHESNPDLVQGHSGLTHGLKSIKGGSTDVAYAGTIYMKNGKVEYWTNESGHYQPDAELRHTNLSPKVKALLPEETFLESGKQTAQQDMEWESLIRLTPAEEQEINEDMKDRYQVQSSDSELSDDDESVNYAKKLRKERLNRT</sequence>
<evidence type="ECO:0000259" key="2">
    <source>
        <dbReference type="Pfam" id="PF20178"/>
    </source>
</evidence>
<protein>
    <recommendedName>
        <fullName evidence="2">Dermonecrotic toxin N-terminal domain-containing protein</fullName>
    </recommendedName>
</protein>
<name>A0A6I3WIX9_9PSED</name>
<feature type="region of interest" description="Disordered" evidence="1">
    <location>
        <begin position="751"/>
        <end position="793"/>
    </location>
</feature>
<feature type="region of interest" description="Disordered" evidence="1">
    <location>
        <begin position="533"/>
        <end position="565"/>
    </location>
</feature>
<evidence type="ECO:0000313" key="3">
    <source>
        <dbReference type="EMBL" id="MUF07142.1"/>
    </source>
</evidence>
<feature type="compositionally biased region" description="Low complexity" evidence="1">
    <location>
        <begin position="552"/>
        <end position="563"/>
    </location>
</feature>
<dbReference type="InterPro" id="IPR046673">
    <property type="entry name" value="ToxA_N"/>
</dbReference>
<dbReference type="OrthoDB" id="6739772at2"/>
<dbReference type="AlphaFoldDB" id="A0A6I3WIX9"/>
<evidence type="ECO:0000313" key="4">
    <source>
        <dbReference type="Proteomes" id="UP000438196"/>
    </source>
</evidence>
<feature type="region of interest" description="Disordered" evidence="1">
    <location>
        <begin position="421"/>
        <end position="473"/>
    </location>
</feature>
<organism evidence="3 4">
    <name type="scientific">Pseudomonas spelaei</name>
    <dbReference type="NCBI Taxonomy" id="1055469"/>
    <lineage>
        <taxon>Bacteria</taxon>
        <taxon>Pseudomonadati</taxon>
        <taxon>Pseudomonadota</taxon>
        <taxon>Gammaproteobacteria</taxon>
        <taxon>Pseudomonadales</taxon>
        <taxon>Pseudomonadaceae</taxon>
        <taxon>Pseudomonas</taxon>
    </lineage>
</organism>
<accession>A0A6I3WIX9</accession>
<gene>
    <name evidence="3" type="ORF">GNF76_22575</name>
</gene>
<keyword evidence="4" id="KW-1185">Reference proteome</keyword>
<evidence type="ECO:0000256" key="1">
    <source>
        <dbReference type="SAM" id="MobiDB-lite"/>
    </source>
</evidence>
<proteinExistence type="predicted"/>
<feature type="domain" description="Dermonecrotic toxin N-terminal" evidence="2">
    <location>
        <begin position="66"/>
        <end position="165"/>
    </location>
</feature>